<dbReference type="SUPFAM" id="SSF52540">
    <property type="entry name" value="P-loop containing nucleoside triphosphate hydrolases"/>
    <property type="match status" value="1"/>
</dbReference>
<dbReference type="Gene3D" id="3.40.50.300">
    <property type="entry name" value="P-loop containing nucleotide triphosphate hydrolases"/>
    <property type="match status" value="1"/>
</dbReference>
<evidence type="ECO:0000313" key="6">
    <source>
        <dbReference type="EMBL" id="OYD82785.1"/>
    </source>
</evidence>
<dbReference type="RefSeq" id="WP_094305090.1">
    <property type="nucleotide sequence ID" value="NZ_NOWT01000019.1"/>
</dbReference>
<dbReference type="PROSITE" id="PS50893">
    <property type="entry name" value="ABC_TRANSPORTER_2"/>
    <property type="match status" value="1"/>
</dbReference>
<comment type="similarity">
    <text evidence="1">Belongs to the ABC transporter superfamily.</text>
</comment>
<dbReference type="InterPro" id="IPR003593">
    <property type="entry name" value="AAA+_ATPase"/>
</dbReference>
<evidence type="ECO:0000256" key="4">
    <source>
        <dbReference type="ARBA" id="ARBA00022840"/>
    </source>
</evidence>
<proteinExistence type="inferred from homology"/>
<keyword evidence="3" id="KW-0547">Nucleotide-binding</keyword>
<reference evidence="6 7" key="1">
    <citation type="submission" date="2017-07" db="EMBL/GenBank/DDBJ databases">
        <title>Whole genome sequence of Azospirillum brasilense 2A1, a potential biofertilizer strain.</title>
        <authorList>
            <person name="Fontana C.A."/>
            <person name="Toffoli L.M."/>
            <person name="Salazar S.M."/>
            <person name="Puglisi E."/>
            <person name="Pedraza R."/>
            <person name="Bassi D."/>
            <person name="Cocconcelli P.S."/>
        </authorList>
    </citation>
    <scope>NUCLEOTIDE SEQUENCE [LARGE SCALE GENOMIC DNA]</scope>
    <source>
        <strain evidence="6 7">2A1</strain>
        <plasmid evidence="6">unnamed</plasmid>
    </source>
</reference>
<organism evidence="6 7">
    <name type="scientific">Azospirillum brasilense</name>
    <dbReference type="NCBI Taxonomy" id="192"/>
    <lineage>
        <taxon>Bacteria</taxon>
        <taxon>Pseudomonadati</taxon>
        <taxon>Pseudomonadota</taxon>
        <taxon>Alphaproteobacteria</taxon>
        <taxon>Rhodospirillales</taxon>
        <taxon>Azospirillaceae</taxon>
        <taxon>Azospirillum</taxon>
    </lineage>
</organism>
<dbReference type="Proteomes" id="UP000215367">
    <property type="component" value="Unassembled WGS sequence"/>
</dbReference>
<dbReference type="EMBL" id="NOWT01000019">
    <property type="protein sequence ID" value="OYD82785.1"/>
    <property type="molecule type" value="Genomic_DNA"/>
</dbReference>
<geneLocation type="plasmid" evidence="6">
    <name>unnamed</name>
</geneLocation>
<feature type="domain" description="ABC transporter" evidence="5">
    <location>
        <begin position="4"/>
        <end position="236"/>
    </location>
</feature>
<keyword evidence="6" id="KW-0614">Plasmid</keyword>
<dbReference type="InterPro" id="IPR050166">
    <property type="entry name" value="ABC_transporter_ATP-bind"/>
</dbReference>
<keyword evidence="4 6" id="KW-0067">ATP-binding</keyword>
<evidence type="ECO:0000256" key="1">
    <source>
        <dbReference type="ARBA" id="ARBA00005417"/>
    </source>
</evidence>
<keyword evidence="2" id="KW-0813">Transport</keyword>
<name>A0A235HC05_AZOBR</name>
<comment type="caution">
    <text evidence="6">The sequence shown here is derived from an EMBL/GenBank/DDBJ whole genome shotgun (WGS) entry which is preliminary data.</text>
</comment>
<dbReference type="Pfam" id="PF00005">
    <property type="entry name" value="ABC_tran"/>
    <property type="match status" value="1"/>
</dbReference>
<dbReference type="PROSITE" id="PS00211">
    <property type="entry name" value="ABC_TRANSPORTER_1"/>
    <property type="match status" value="1"/>
</dbReference>
<evidence type="ECO:0000313" key="7">
    <source>
        <dbReference type="Proteomes" id="UP000215367"/>
    </source>
</evidence>
<gene>
    <name evidence="6" type="ORF">CHT98_19170</name>
</gene>
<dbReference type="GO" id="GO:0005524">
    <property type="term" value="F:ATP binding"/>
    <property type="evidence" value="ECO:0007669"/>
    <property type="project" value="UniProtKB-KW"/>
</dbReference>
<dbReference type="GO" id="GO:0016887">
    <property type="term" value="F:ATP hydrolysis activity"/>
    <property type="evidence" value="ECO:0007669"/>
    <property type="project" value="InterPro"/>
</dbReference>
<sequence length="256" mass="27844">MPKLSVRNLTKRFPVSGGPSMTALDGVDLDVEEGEFIAFVGPSGCGKTTLLRIIQGLETATSGEIRIDGKPVTGPGHDRGFVFQQYGLLPWLTAAQNIGFALEAKGIPAARHGETTERVLATVGLKGFGDRFPHQLSGGMQQRVGIARALAIEPEIMLLDEPFGALDALTREILQSEMLGLTERMGKTILFVTHSVDEAVCLADRVVVMSPRPGRIREIVPIDIPRPRASLGEALRDTPEYVAKRHQLWTQLMDLV</sequence>
<evidence type="ECO:0000256" key="3">
    <source>
        <dbReference type="ARBA" id="ARBA00022741"/>
    </source>
</evidence>
<dbReference type="AlphaFoldDB" id="A0A235HC05"/>
<dbReference type="SMART" id="SM00382">
    <property type="entry name" value="AAA"/>
    <property type="match status" value="1"/>
</dbReference>
<accession>A0A235HC05</accession>
<evidence type="ECO:0000256" key="2">
    <source>
        <dbReference type="ARBA" id="ARBA00022448"/>
    </source>
</evidence>
<protein>
    <submittedName>
        <fullName evidence="6">Sulfonate ABC transporter ATP-binding protein</fullName>
    </submittedName>
</protein>
<dbReference type="PANTHER" id="PTHR42788:SF13">
    <property type="entry name" value="ALIPHATIC SULFONATES IMPORT ATP-BINDING PROTEIN SSUB"/>
    <property type="match status" value="1"/>
</dbReference>
<dbReference type="CDD" id="cd03293">
    <property type="entry name" value="ABC_NrtD_SsuB_transporters"/>
    <property type="match status" value="1"/>
</dbReference>
<dbReference type="InterPro" id="IPR027417">
    <property type="entry name" value="P-loop_NTPase"/>
</dbReference>
<dbReference type="InterPro" id="IPR003439">
    <property type="entry name" value="ABC_transporter-like_ATP-bd"/>
</dbReference>
<evidence type="ECO:0000259" key="5">
    <source>
        <dbReference type="PROSITE" id="PS50893"/>
    </source>
</evidence>
<dbReference type="InterPro" id="IPR017871">
    <property type="entry name" value="ABC_transporter-like_CS"/>
</dbReference>
<dbReference type="PANTHER" id="PTHR42788">
    <property type="entry name" value="TAURINE IMPORT ATP-BINDING PROTEIN-RELATED"/>
    <property type="match status" value="1"/>
</dbReference>